<reference evidence="4" key="1">
    <citation type="submission" date="2020-07" db="EMBL/GenBank/DDBJ databases">
        <title>Complete genome sequencing of Clostridia bacterium strain 12CBH8.</title>
        <authorList>
            <person name="Sakamoto M."/>
            <person name="Murakami T."/>
            <person name="Mori H."/>
        </authorList>
    </citation>
    <scope>NUCLEOTIDE SEQUENCE [LARGE SCALE GENOMIC DNA]</scope>
    <source>
        <strain evidence="4">12CBH8</strain>
    </source>
</reference>
<dbReference type="AlphaFoldDB" id="A0A7I8D4E7"/>
<dbReference type="Pfam" id="PF06541">
    <property type="entry name" value="ABC_trans_CmpB"/>
    <property type="match status" value="1"/>
</dbReference>
<feature type="region of interest" description="Disordered" evidence="1">
    <location>
        <begin position="216"/>
        <end position="238"/>
    </location>
</feature>
<dbReference type="InterPro" id="IPR010540">
    <property type="entry name" value="CmpB_TMEM229"/>
</dbReference>
<keyword evidence="2" id="KW-1133">Transmembrane helix</keyword>
<evidence type="ECO:0000256" key="1">
    <source>
        <dbReference type="SAM" id="MobiDB-lite"/>
    </source>
</evidence>
<evidence type="ECO:0000313" key="3">
    <source>
        <dbReference type="EMBL" id="BCI61647.1"/>
    </source>
</evidence>
<dbReference type="EMBL" id="AP023321">
    <property type="protein sequence ID" value="BCI61647.1"/>
    <property type="molecule type" value="Genomic_DNA"/>
</dbReference>
<dbReference type="Proteomes" id="UP000593890">
    <property type="component" value="Chromosome"/>
</dbReference>
<gene>
    <name evidence="3" type="ORF">C12CBH8_22860</name>
</gene>
<name>A0A7I8D4E7_9FIRM</name>
<sequence>MWQKKIGGFSLHDLFWTFVAGCMIGVFVEQVFVYVAVGVMESRAGLVVGPFNPIYGVGAVVMLLCLYRFKRWPALLMAVSALCGSAIEYVFSFCEETFFGTRSWDYSNEPFNLNGRICLKYAFYWAVLGALFIYCIYPALSKLIGIIRGNVGEILSWTMLIFLIVDMILSAAAVARYKQRYFDPTPHSIVDQILDDAYPDRKIEEIFPSMKKSREQFGLMEGEGPGKREEVSEASKAA</sequence>
<feature type="transmembrane region" description="Helical" evidence="2">
    <location>
        <begin position="14"/>
        <end position="37"/>
    </location>
</feature>
<proteinExistence type="predicted"/>
<dbReference type="RefSeq" id="WP_215533296.1">
    <property type="nucleotide sequence ID" value="NZ_AP023321.1"/>
</dbReference>
<evidence type="ECO:0000313" key="4">
    <source>
        <dbReference type="Proteomes" id="UP000593890"/>
    </source>
</evidence>
<evidence type="ECO:0000256" key="2">
    <source>
        <dbReference type="SAM" id="Phobius"/>
    </source>
</evidence>
<keyword evidence="4" id="KW-1185">Reference proteome</keyword>
<dbReference type="KEGG" id="sman:C12CBH8_22860"/>
<feature type="transmembrane region" description="Helical" evidence="2">
    <location>
        <begin position="121"/>
        <end position="139"/>
    </location>
</feature>
<feature type="transmembrane region" description="Helical" evidence="2">
    <location>
        <begin position="154"/>
        <end position="175"/>
    </location>
</feature>
<accession>A0A7I8D4E7</accession>
<keyword evidence="2" id="KW-0812">Transmembrane</keyword>
<keyword evidence="2" id="KW-0472">Membrane</keyword>
<feature type="compositionally biased region" description="Basic and acidic residues" evidence="1">
    <location>
        <begin position="224"/>
        <end position="238"/>
    </location>
</feature>
<feature type="transmembrane region" description="Helical" evidence="2">
    <location>
        <begin position="44"/>
        <end position="69"/>
    </location>
</feature>
<organism evidence="3 4">
    <name type="scientific">Solibaculum mannosilyticum</name>
    <dbReference type="NCBI Taxonomy" id="2780922"/>
    <lineage>
        <taxon>Bacteria</taxon>
        <taxon>Bacillati</taxon>
        <taxon>Bacillota</taxon>
        <taxon>Clostridia</taxon>
        <taxon>Eubacteriales</taxon>
        <taxon>Oscillospiraceae</taxon>
        <taxon>Solibaculum</taxon>
    </lineage>
</organism>
<evidence type="ECO:0008006" key="5">
    <source>
        <dbReference type="Google" id="ProtNLM"/>
    </source>
</evidence>
<protein>
    <recommendedName>
        <fullName evidence="5">ABC transporter permease</fullName>
    </recommendedName>
</protein>
<feature type="transmembrane region" description="Helical" evidence="2">
    <location>
        <begin position="75"/>
        <end position="94"/>
    </location>
</feature>